<reference evidence="1 2" key="1">
    <citation type="submission" date="2018-06" db="EMBL/GenBank/DDBJ databases">
        <authorList>
            <consortium name="Pathogen Informatics"/>
            <person name="Doyle S."/>
        </authorList>
    </citation>
    <scope>NUCLEOTIDE SEQUENCE [LARGE SCALE GENOMIC DNA]</scope>
    <source>
        <strain evidence="1 2">NCTC13337</strain>
    </source>
</reference>
<dbReference type="RefSeq" id="WP_072577067.1">
    <property type="nucleotide sequence ID" value="NZ_LWHB01000130.1"/>
</dbReference>
<protein>
    <submittedName>
        <fullName evidence="1">Uncharacterized protein</fullName>
    </submittedName>
</protein>
<gene>
    <name evidence="1" type="ORF">NCTC13337_02154</name>
</gene>
<accession>A0A380MWW7</accession>
<name>A0A380MWW7_9GAMM</name>
<evidence type="ECO:0000313" key="2">
    <source>
        <dbReference type="Proteomes" id="UP000254601"/>
    </source>
</evidence>
<evidence type="ECO:0000313" key="1">
    <source>
        <dbReference type="EMBL" id="SUO97075.1"/>
    </source>
</evidence>
<proteinExistence type="predicted"/>
<organism evidence="1 2">
    <name type="scientific">Suttonella ornithocola</name>
    <dbReference type="NCBI Taxonomy" id="279832"/>
    <lineage>
        <taxon>Bacteria</taxon>
        <taxon>Pseudomonadati</taxon>
        <taxon>Pseudomonadota</taxon>
        <taxon>Gammaproteobacteria</taxon>
        <taxon>Cardiobacteriales</taxon>
        <taxon>Cardiobacteriaceae</taxon>
        <taxon>Suttonella</taxon>
    </lineage>
</organism>
<dbReference type="Proteomes" id="UP000254601">
    <property type="component" value="Unassembled WGS sequence"/>
</dbReference>
<dbReference type="PROSITE" id="PS51257">
    <property type="entry name" value="PROKAR_LIPOPROTEIN"/>
    <property type="match status" value="1"/>
</dbReference>
<dbReference type="OrthoDB" id="7068698at2"/>
<sequence length="171" mass="18678">MKKLYIITLLGLTACADIGTQFTQMSEPNNGERARMRVTANMLVKGIPDSSCINWSKPGAGTIFGGIVGSSGYRGRSLGMPNPNNIALGRHSGEFYLTANQPFTVVLLNTPDSRQKCQIGLTFTPEPQHDYDLLMQTADKDLTHSICSAIIYDITNNQNIPVKAQKAQKCQ</sequence>
<keyword evidence="2" id="KW-1185">Reference proteome</keyword>
<dbReference type="AlphaFoldDB" id="A0A380MWW7"/>
<dbReference type="EMBL" id="UHIC01000001">
    <property type="protein sequence ID" value="SUO97075.1"/>
    <property type="molecule type" value="Genomic_DNA"/>
</dbReference>